<accession>A0A0K0EJ25</accession>
<dbReference type="PROSITE" id="PS51257">
    <property type="entry name" value="PROKAR_LIPOPROTEIN"/>
    <property type="match status" value="1"/>
</dbReference>
<name>A0A0K0EJ25_STRER</name>
<organism evidence="2">
    <name type="scientific">Strongyloides stercoralis</name>
    <name type="common">Threadworm</name>
    <dbReference type="NCBI Taxonomy" id="6248"/>
    <lineage>
        <taxon>Eukaryota</taxon>
        <taxon>Metazoa</taxon>
        <taxon>Ecdysozoa</taxon>
        <taxon>Nematoda</taxon>
        <taxon>Chromadorea</taxon>
        <taxon>Rhabditida</taxon>
        <taxon>Tylenchina</taxon>
        <taxon>Panagrolaimomorpha</taxon>
        <taxon>Strongyloidoidea</taxon>
        <taxon>Strongyloididae</taxon>
        <taxon>Strongyloides</taxon>
    </lineage>
</organism>
<dbReference type="AlphaFoldDB" id="A0A0K0EJ25"/>
<keyword evidence="1" id="KW-0732">Signal</keyword>
<proteinExistence type="predicted"/>
<evidence type="ECO:0000256" key="1">
    <source>
        <dbReference type="SAM" id="SignalP"/>
    </source>
</evidence>
<reference evidence="2" key="1">
    <citation type="submission" date="2015-08" db="UniProtKB">
        <authorList>
            <consortium name="WormBaseParasite"/>
        </authorList>
    </citation>
    <scope>IDENTIFICATION</scope>
</reference>
<evidence type="ECO:0000313" key="2">
    <source>
        <dbReference type="WBParaSite" id="SSTP_0000947600.1"/>
    </source>
</evidence>
<sequence length="141" mass="16128">MNSKLIGLLFLIAAFFIACSFGKPSKCSKSSKWSPVKYTKSDLVYTIAETAAKHFYHLALKDDPENAEVCKVLRVSRKDKKYKIVLVANKKKCTREAGNVCWHILEAKIHRRNKQIYTVLGVKEVKDKSYGYPSCHFPELK</sequence>
<feature type="signal peptide" evidence="1">
    <location>
        <begin position="1"/>
        <end position="22"/>
    </location>
</feature>
<feature type="chain" id="PRO_5005328109" evidence="1">
    <location>
        <begin position="23"/>
        <end position="141"/>
    </location>
</feature>
<dbReference type="WBParaSite" id="SSTP_0000947600.1">
    <property type="protein sequence ID" value="SSTP_0000947600.1"/>
    <property type="gene ID" value="SSTP_0000947600"/>
</dbReference>
<protein>
    <submittedName>
        <fullName evidence="2">Cystatin domain-containing protein</fullName>
    </submittedName>
</protein>